<protein>
    <recommendedName>
        <fullName evidence="16">Carboxypeptidase M14A</fullName>
    </recommendedName>
</protein>
<sequence>MRSLSFLASLAALAVLVSAAPGPADRYAGTRVVRVPGGNSTQVASIDQLISRLGLDTWTSVTAPNHPVDIVVPPARISQFSEEISQLGLPVTVMHADLGASILKESQASASKDFSVSALVNSAWFNAYHSYADHTSFINELATTYPKNSKIFTIGTSQQGRQITGINIFGSSGSGTKPGVIFFGTIHAREWITTMVTEYLAYNLLSDSAAQKYLDKYDFYIIPIVNPDGFVYTQTSDRMWRKSRSPAPSGSTCIGTDLNRNFPYKWEAPGGASTSPCSETYKGRSAGDTPETAAMARFLESRGLSSIGARLFIDFHSYGNYFLSPYGWTSSVPPNNAQIQSVAKGFAAAVKAVHGISTTTGPSGPTLYATTGTTVDHAFEVAKIPYSYTNELRDTGTYGFVLPANQILPTGQDAYAGVKYLLDTI</sequence>
<dbReference type="PROSITE" id="PS00132">
    <property type="entry name" value="CARBOXYPEPT_ZN_1"/>
    <property type="match status" value="1"/>
</dbReference>
<proteinExistence type="inferred from homology"/>
<dbReference type="AlphaFoldDB" id="A0A9P5Y7U0"/>
<comment type="subcellular location">
    <subcellularLocation>
        <location evidence="3">Secreted</location>
    </subcellularLocation>
</comment>
<evidence type="ECO:0000256" key="5">
    <source>
        <dbReference type="ARBA" id="ARBA00022525"/>
    </source>
</evidence>
<keyword evidence="7" id="KW-0645">Protease</keyword>
<keyword evidence="14" id="KW-0865">Zymogen</keyword>
<dbReference type="Proteomes" id="UP000807353">
    <property type="component" value="Unassembled WGS sequence"/>
</dbReference>
<evidence type="ECO:0000256" key="16">
    <source>
        <dbReference type="ARBA" id="ARBA00081330"/>
    </source>
</evidence>
<evidence type="ECO:0000256" key="4">
    <source>
        <dbReference type="ARBA" id="ARBA00005988"/>
    </source>
</evidence>
<keyword evidence="11" id="KW-0862">Zinc</keyword>
<dbReference type="PRINTS" id="PR00765">
    <property type="entry name" value="CRBOXYPTASEA"/>
</dbReference>
<evidence type="ECO:0000256" key="7">
    <source>
        <dbReference type="ARBA" id="ARBA00022670"/>
    </source>
</evidence>
<dbReference type="SMART" id="SM00631">
    <property type="entry name" value="Zn_pept"/>
    <property type="match status" value="1"/>
</dbReference>
<comment type="function">
    <text evidence="2">Extracellular metalloprotease that contributes to pathogenicity.</text>
</comment>
<dbReference type="Gene3D" id="3.30.70.340">
    <property type="entry name" value="Metallocarboxypeptidase-like"/>
    <property type="match status" value="1"/>
</dbReference>
<dbReference type="CDD" id="cd03860">
    <property type="entry name" value="M14_CP_A-B_like"/>
    <property type="match status" value="1"/>
</dbReference>
<dbReference type="GO" id="GO:0008270">
    <property type="term" value="F:zinc ion binding"/>
    <property type="evidence" value="ECO:0007669"/>
    <property type="project" value="InterPro"/>
</dbReference>
<evidence type="ECO:0000256" key="8">
    <source>
        <dbReference type="ARBA" id="ARBA00022723"/>
    </source>
</evidence>
<evidence type="ECO:0000256" key="2">
    <source>
        <dbReference type="ARBA" id="ARBA00003091"/>
    </source>
</evidence>
<evidence type="ECO:0000256" key="10">
    <source>
        <dbReference type="ARBA" id="ARBA00022801"/>
    </source>
</evidence>
<evidence type="ECO:0000256" key="13">
    <source>
        <dbReference type="ARBA" id="ARBA00023049"/>
    </source>
</evidence>
<dbReference type="SUPFAM" id="SSF54897">
    <property type="entry name" value="Protease propeptides/inhibitors"/>
    <property type="match status" value="1"/>
</dbReference>
<keyword evidence="10" id="KW-0378">Hydrolase</keyword>
<comment type="caution">
    <text evidence="20">The sequence shown here is derived from an EMBL/GenBank/DDBJ whole genome shotgun (WGS) entry which is preliminary data.</text>
</comment>
<dbReference type="GO" id="GO:0006508">
    <property type="term" value="P:proteolysis"/>
    <property type="evidence" value="ECO:0007669"/>
    <property type="project" value="UniProtKB-KW"/>
</dbReference>
<dbReference type="EMBL" id="MU150259">
    <property type="protein sequence ID" value="KAF9463737.1"/>
    <property type="molecule type" value="Genomic_DNA"/>
</dbReference>
<evidence type="ECO:0000256" key="12">
    <source>
        <dbReference type="ARBA" id="ARBA00023026"/>
    </source>
</evidence>
<evidence type="ECO:0000259" key="19">
    <source>
        <dbReference type="PROSITE" id="PS52035"/>
    </source>
</evidence>
<dbReference type="Pfam" id="PF02244">
    <property type="entry name" value="Propep_M14"/>
    <property type="match status" value="1"/>
</dbReference>
<feature type="signal peptide" evidence="18">
    <location>
        <begin position="1"/>
        <end position="19"/>
    </location>
</feature>
<feature type="domain" description="Peptidase M14" evidence="19">
    <location>
        <begin position="127"/>
        <end position="425"/>
    </location>
</feature>
<feature type="chain" id="PRO_5040151655" description="Carboxypeptidase M14A" evidence="18">
    <location>
        <begin position="20"/>
        <end position="425"/>
    </location>
</feature>
<dbReference type="InterPro" id="IPR057246">
    <property type="entry name" value="CARBOXYPEPT_ZN_1"/>
</dbReference>
<evidence type="ECO:0000313" key="21">
    <source>
        <dbReference type="Proteomes" id="UP000807353"/>
    </source>
</evidence>
<evidence type="ECO:0000256" key="18">
    <source>
        <dbReference type="SAM" id="SignalP"/>
    </source>
</evidence>
<evidence type="ECO:0000256" key="17">
    <source>
        <dbReference type="PROSITE-ProRule" id="PRU01379"/>
    </source>
</evidence>
<evidence type="ECO:0000256" key="15">
    <source>
        <dbReference type="ARBA" id="ARBA00023157"/>
    </source>
</evidence>
<accession>A0A9P5Y7U0</accession>
<keyword evidence="12" id="KW-0843">Virulence</keyword>
<evidence type="ECO:0000313" key="20">
    <source>
        <dbReference type="EMBL" id="KAF9463737.1"/>
    </source>
</evidence>
<dbReference type="PANTHER" id="PTHR11705">
    <property type="entry name" value="PROTEASE FAMILY M14 CARBOXYPEPTIDASE A,B"/>
    <property type="match status" value="1"/>
</dbReference>
<organism evidence="20 21">
    <name type="scientific">Collybia nuda</name>
    <dbReference type="NCBI Taxonomy" id="64659"/>
    <lineage>
        <taxon>Eukaryota</taxon>
        <taxon>Fungi</taxon>
        <taxon>Dikarya</taxon>
        <taxon>Basidiomycota</taxon>
        <taxon>Agaricomycotina</taxon>
        <taxon>Agaricomycetes</taxon>
        <taxon>Agaricomycetidae</taxon>
        <taxon>Agaricales</taxon>
        <taxon>Tricholomatineae</taxon>
        <taxon>Clitocybaceae</taxon>
        <taxon>Collybia</taxon>
    </lineage>
</organism>
<keyword evidence="6" id="KW-0121">Carboxypeptidase</keyword>
<dbReference type="GO" id="GO:0004181">
    <property type="term" value="F:metallocarboxypeptidase activity"/>
    <property type="evidence" value="ECO:0007669"/>
    <property type="project" value="InterPro"/>
</dbReference>
<dbReference type="SUPFAM" id="SSF53187">
    <property type="entry name" value="Zn-dependent exopeptidases"/>
    <property type="match status" value="1"/>
</dbReference>
<keyword evidence="15" id="KW-1015">Disulfide bond</keyword>
<keyword evidence="13" id="KW-0482">Metalloprotease</keyword>
<evidence type="ECO:0000256" key="3">
    <source>
        <dbReference type="ARBA" id="ARBA00004613"/>
    </source>
</evidence>
<evidence type="ECO:0000256" key="6">
    <source>
        <dbReference type="ARBA" id="ARBA00022645"/>
    </source>
</evidence>
<dbReference type="PANTHER" id="PTHR11705:SF143">
    <property type="entry name" value="SLL0236 PROTEIN"/>
    <property type="match status" value="1"/>
</dbReference>
<dbReference type="InterPro" id="IPR036990">
    <property type="entry name" value="M14A-like_propep"/>
</dbReference>
<feature type="active site" description="Proton donor/acceptor" evidence="17">
    <location>
        <position position="391"/>
    </location>
</feature>
<dbReference type="OrthoDB" id="3626597at2759"/>
<evidence type="ECO:0000256" key="1">
    <source>
        <dbReference type="ARBA" id="ARBA00001947"/>
    </source>
</evidence>
<keyword evidence="8" id="KW-0479">Metal-binding</keyword>
<comment type="cofactor">
    <cofactor evidence="1">
        <name>Zn(2+)</name>
        <dbReference type="ChEBI" id="CHEBI:29105"/>
    </cofactor>
</comment>
<keyword evidence="5" id="KW-0964">Secreted</keyword>
<dbReference type="FunFam" id="3.40.630.10:FF:000040">
    <property type="entry name" value="zinc carboxypeptidase"/>
    <property type="match status" value="1"/>
</dbReference>
<reference evidence="20" key="1">
    <citation type="submission" date="2020-11" db="EMBL/GenBank/DDBJ databases">
        <authorList>
            <consortium name="DOE Joint Genome Institute"/>
            <person name="Ahrendt S."/>
            <person name="Riley R."/>
            <person name="Andreopoulos W."/>
            <person name="Labutti K."/>
            <person name="Pangilinan J."/>
            <person name="Ruiz-Duenas F.J."/>
            <person name="Barrasa J.M."/>
            <person name="Sanchez-Garcia M."/>
            <person name="Camarero S."/>
            <person name="Miyauchi S."/>
            <person name="Serrano A."/>
            <person name="Linde D."/>
            <person name="Babiker R."/>
            <person name="Drula E."/>
            <person name="Ayuso-Fernandez I."/>
            <person name="Pacheco R."/>
            <person name="Padilla G."/>
            <person name="Ferreira P."/>
            <person name="Barriuso J."/>
            <person name="Kellner H."/>
            <person name="Castanera R."/>
            <person name="Alfaro M."/>
            <person name="Ramirez L."/>
            <person name="Pisabarro A.G."/>
            <person name="Kuo A."/>
            <person name="Tritt A."/>
            <person name="Lipzen A."/>
            <person name="He G."/>
            <person name="Yan M."/>
            <person name="Ng V."/>
            <person name="Cullen D."/>
            <person name="Martin F."/>
            <person name="Rosso M.-N."/>
            <person name="Henrissat B."/>
            <person name="Hibbett D."/>
            <person name="Martinez A.T."/>
            <person name="Grigoriev I.V."/>
        </authorList>
    </citation>
    <scope>NUCLEOTIDE SEQUENCE</scope>
    <source>
        <strain evidence="20">CBS 247.69</strain>
    </source>
</reference>
<dbReference type="GO" id="GO:0005615">
    <property type="term" value="C:extracellular space"/>
    <property type="evidence" value="ECO:0007669"/>
    <property type="project" value="TreeGrafter"/>
</dbReference>
<dbReference type="InterPro" id="IPR000834">
    <property type="entry name" value="Peptidase_M14"/>
</dbReference>
<keyword evidence="21" id="KW-1185">Reference proteome</keyword>
<comment type="similarity">
    <text evidence="4 17">Belongs to the peptidase M14 family.</text>
</comment>
<evidence type="ECO:0000256" key="14">
    <source>
        <dbReference type="ARBA" id="ARBA00023145"/>
    </source>
</evidence>
<evidence type="ECO:0000256" key="9">
    <source>
        <dbReference type="ARBA" id="ARBA00022729"/>
    </source>
</evidence>
<evidence type="ECO:0000256" key="11">
    <source>
        <dbReference type="ARBA" id="ARBA00022833"/>
    </source>
</evidence>
<gene>
    <name evidence="20" type="ORF">BDZ94DRAFT_586488</name>
</gene>
<dbReference type="InterPro" id="IPR003146">
    <property type="entry name" value="M14A_act_pep"/>
</dbReference>
<keyword evidence="9 18" id="KW-0732">Signal</keyword>
<dbReference type="Pfam" id="PF00246">
    <property type="entry name" value="Peptidase_M14"/>
    <property type="match status" value="1"/>
</dbReference>
<dbReference type="Gene3D" id="3.40.630.10">
    <property type="entry name" value="Zn peptidases"/>
    <property type="match status" value="1"/>
</dbReference>
<name>A0A9P5Y7U0_9AGAR</name>
<dbReference type="PROSITE" id="PS52035">
    <property type="entry name" value="PEPTIDASE_M14"/>
    <property type="match status" value="1"/>
</dbReference>